<dbReference type="EMBL" id="SRRU01000003">
    <property type="protein sequence ID" value="TGN84527.1"/>
    <property type="molecule type" value="Genomic_DNA"/>
</dbReference>
<dbReference type="AlphaFoldDB" id="A0A4Z1DMN4"/>
<feature type="transmembrane region" description="Helical" evidence="1">
    <location>
        <begin position="21"/>
        <end position="44"/>
    </location>
</feature>
<dbReference type="GeneID" id="91530052"/>
<dbReference type="RefSeq" id="WP_135790756.1">
    <property type="nucleotide sequence ID" value="NZ_BNBQ01000003.1"/>
</dbReference>
<feature type="transmembrane region" description="Helical" evidence="1">
    <location>
        <begin position="142"/>
        <end position="166"/>
    </location>
</feature>
<proteinExistence type="predicted"/>
<comment type="caution">
    <text evidence="2">The sequence shown here is derived from an EMBL/GenBank/DDBJ whole genome shotgun (WGS) entry which is preliminary data.</text>
</comment>
<dbReference type="PANTHER" id="PTHR42305">
    <property type="entry name" value="MEMBRANE PROTEIN RV1733C-RELATED"/>
    <property type="match status" value="1"/>
</dbReference>
<organism evidence="2 3">
    <name type="scientific">Streptomyces griseoluteus</name>
    <dbReference type="NCBI Taxonomy" id="29306"/>
    <lineage>
        <taxon>Bacteria</taxon>
        <taxon>Bacillati</taxon>
        <taxon>Actinomycetota</taxon>
        <taxon>Actinomycetes</taxon>
        <taxon>Kitasatosporales</taxon>
        <taxon>Streptomycetaceae</taxon>
        <taxon>Streptomyces</taxon>
    </lineage>
</organism>
<accession>A0A4Z1DMN4</accession>
<sequence>MMTTRRLWRWRSNPLKRREDVVEAWIVLLAWVVAVVGGAAAGALTAQATAGLLAQQRAHRHAVHALLLTDARPSATGPWSGRVLVETPVRWRSPNGEPRTDRALVKSGLRAGARVVVWQDDWGKLVSVKPANSTESGLEAGFFGLGAALAAGAAGYGAGALGRLWLDRRRMARWDREWGLVEPRWARRPG</sequence>
<dbReference type="InterPro" id="IPR039708">
    <property type="entry name" value="MT1774/Rv1733c-like"/>
</dbReference>
<evidence type="ECO:0000256" key="1">
    <source>
        <dbReference type="SAM" id="Phobius"/>
    </source>
</evidence>
<keyword evidence="1" id="KW-1133">Transmembrane helix</keyword>
<dbReference type="PANTHER" id="PTHR42305:SF1">
    <property type="entry name" value="MEMBRANE PROTEIN RV1733C-RELATED"/>
    <property type="match status" value="1"/>
</dbReference>
<keyword evidence="1" id="KW-0472">Membrane</keyword>
<reference evidence="2 3" key="1">
    <citation type="submission" date="2019-04" db="EMBL/GenBank/DDBJ databases">
        <title>Streptomyces sp. nov. Bv016 isolated from bark of Buahinia variegata.</title>
        <authorList>
            <person name="Kanchanasin P."/>
            <person name="Tanasupawat S."/>
            <person name="Yuki M."/>
            <person name="Kudo T."/>
        </authorList>
    </citation>
    <scope>NUCLEOTIDE SEQUENCE [LARGE SCALE GENOMIC DNA]</scope>
    <source>
        <strain evidence="2 3">JCM 4765</strain>
    </source>
</reference>
<dbReference type="Proteomes" id="UP000298513">
    <property type="component" value="Unassembled WGS sequence"/>
</dbReference>
<evidence type="ECO:0000313" key="3">
    <source>
        <dbReference type="Proteomes" id="UP000298513"/>
    </source>
</evidence>
<evidence type="ECO:0000313" key="2">
    <source>
        <dbReference type="EMBL" id="TGN84527.1"/>
    </source>
</evidence>
<name>A0A4Z1DMN4_STRGP</name>
<keyword evidence="1" id="KW-0812">Transmembrane</keyword>
<keyword evidence="3" id="KW-1185">Reference proteome</keyword>
<protein>
    <submittedName>
        <fullName evidence="2">Uncharacterized protein</fullName>
    </submittedName>
</protein>
<gene>
    <name evidence="2" type="ORF">E5082_08985</name>
</gene>